<dbReference type="EMBL" id="JAXCGZ010020956">
    <property type="protein sequence ID" value="KAK7063083.1"/>
    <property type="molecule type" value="Genomic_DNA"/>
</dbReference>
<proteinExistence type="predicted"/>
<accession>A0AAN8ZQX0</accession>
<sequence length="83" mass="9038">MSDRNVRTDGRASQAWTDQPIGFQNQRESLPFGVVLIKQAYWAKGGANQAGLMGNKECLYGYFPGACTYVHVDVCVLVVVGIA</sequence>
<keyword evidence="2" id="KW-1185">Reference proteome</keyword>
<protein>
    <submittedName>
        <fullName evidence="1">Uncharacterized protein</fullName>
    </submittedName>
</protein>
<evidence type="ECO:0000313" key="1">
    <source>
        <dbReference type="EMBL" id="KAK7063083.1"/>
    </source>
</evidence>
<evidence type="ECO:0000313" key="2">
    <source>
        <dbReference type="Proteomes" id="UP001381693"/>
    </source>
</evidence>
<dbReference type="AlphaFoldDB" id="A0AAN8ZQX0"/>
<reference evidence="1 2" key="1">
    <citation type="submission" date="2023-11" db="EMBL/GenBank/DDBJ databases">
        <title>Halocaridina rubra genome assembly.</title>
        <authorList>
            <person name="Smith C."/>
        </authorList>
    </citation>
    <scope>NUCLEOTIDE SEQUENCE [LARGE SCALE GENOMIC DNA]</scope>
    <source>
        <strain evidence="1">EP-1</strain>
        <tissue evidence="1">Whole</tissue>
    </source>
</reference>
<name>A0AAN8ZQX0_HALRR</name>
<dbReference type="Proteomes" id="UP001381693">
    <property type="component" value="Unassembled WGS sequence"/>
</dbReference>
<organism evidence="1 2">
    <name type="scientific">Halocaridina rubra</name>
    <name type="common">Hawaiian red shrimp</name>
    <dbReference type="NCBI Taxonomy" id="373956"/>
    <lineage>
        <taxon>Eukaryota</taxon>
        <taxon>Metazoa</taxon>
        <taxon>Ecdysozoa</taxon>
        <taxon>Arthropoda</taxon>
        <taxon>Crustacea</taxon>
        <taxon>Multicrustacea</taxon>
        <taxon>Malacostraca</taxon>
        <taxon>Eumalacostraca</taxon>
        <taxon>Eucarida</taxon>
        <taxon>Decapoda</taxon>
        <taxon>Pleocyemata</taxon>
        <taxon>Caridea</taxon>
        <taxon>Atyoidea</taxon>
        <taxon>Atyidae</taxon>
        <taxon>Halocaridina</taxon>
    </lineage>
</organism>
<gene>
    <name evidence="1" type="ORF">SK128_005126</name>
</gene>
<comment type="caution">
    <text evidence="1">The sequence shown here is derived from an EMBL/GenBank/DDBJ whole genome shotgun (WGS) entry which is preliminary data.</text>
</comment>